<organism evidence="1 2">
    <name type="scientific">Phocaeicola barnesiae</name>
    <dbReference type="NCBI Taxonomy" id="376804"/>
    <lineage>
        <taxon>Bacteria</taxon>
        <taxon>Pseudomonadati</taxon>
        <taxon>Bacteroidota</taxon>
        <taxon>Bacteroidia</taxon>
        <taxon>Bacteroidales</taxon>
        <taxon>Bacteroidaceae</taxon>
        <taxon>Phocaeicola</taxon>
    </lineage>
</organism>
<proteinExistence type="predicted"/>
<dbReference type="AlphaFoldDB" id="A0AAW5N5R8"/>
<gene>
    <name evidence="1" type="ORF">NW209_08570</name>
</gene>
<evidence type="ECO:0008006" key="3">
    <source>
        <dbReference type="Google" id="ProtNLM"/>
    </source>
</evidence>
<dbReference type="RefSeq" id="WP_204430070.1">
    <property type="nucleotide sequence ID" value="NZ_JANRHJ010000008.1"/>
</dbReference>
<name>A0AAW5N5R8_9BACT</name>
<evidence type="ECO:0000313" key="1">
    <source>
        <dbReference type="EMBL" id="MCR8874063.1"/>
    </source>
</evidence>
<protein>
    <recommendedName>
        <fullName evidence="3">DUF5063 domain-containing protein</fullName>
    </recommendedName>
</protein>
<evidence type="ECO:0000313" key="2">
    <source>
        <dbReference type="Proteomes" id="UP001204579"/>
    </source>
</evidence>
<accession>A0AAW5N5R8</accession>
<reference evidence="1 2" key="1">
    <citation type="submission" date="2022-08" db="EMBL/GenBank/DDBJ databases">
        <authorList>
            <person name="Zeman M."/>
            <person name="Kubasova T."/>
        </authorList>
    </citation>
    <scope>NUCLEOTIDE SEQUENCE [LARGE SCALE GENOMIC DNA]</scope>
    <source>
        <strain evidence="1 2">ET62</strain>
    </source>
</reference>
<comment type="caution">
    <text evidence="1">The sequence shown here is derived from an EMBL/GenBank/DDBJ whole genome shotgun (WGS) entry which is preliminary data.</text>
</comment>
<sequence>MMVDPKDELNAIPDFIENIFQVTPLDNDCESIAMAMEPVCNNIAELLDAGCHEQAARLFIQLTLATAKHFMSDEHWACFDDNYTPDYLLGGLVEQFRRKIMENDFSKNAMDILWLGKQELAGMESVREYGYPCIDLYDMFW</sequence>
<dbReference type="EMBL" id="JANRHJ010000008">
    <property type="protein sequence ID" value="MCR8874063.1"/>
    <property type="molecule type" value="Genomic_DNA"/>
</dbReference>
<keyword evidence="2" id="KW-1185">Reference proteome</keyword>
<dbReference type="Proteomes" id="UP001204579">
    <property type="component" value="Unassembled WGS sequence"/>
</dbReference>